<dbReference type="NCBIfam" id="NF003605">
    <property type="entry name" value="PRK05257.1-4"/>
    <property type="match status" value="1"/>
</dbReference>
<dbReference type="InterPro" id="IPR006311">
    <property type="entry name" value="TAT_signal"/>
</dbReference>
<dbReference type="NCBIfam" id="NF003606">
    <property type="entry name" value="PRK05257.2-1"/>
    <property type="match status" value="1"/>
</dbReference>
<keyword evidence="12" id="KW-1185">Reference proteome</keyword>
<dbReference type="GO" id="GO:0008924">
    <property type="term" value="F:L-malate dehydrogenase (quinone) activity"/>
    <property type="evidence" value="ECO:0007669"/>
    <property type="project" value="UniProtKB-UniRule"/>
</dbReference>
<comment type="caution">
    <text evidence="11">The sequence shown here is derived from an EMBL/GenBank/DDBJ whole genome shotgun (WGS) entry which is preliminary data.</text>
</comment>
<keyword evidence="10" id="KW-0812">Transmembrane</keyword>
<keyword evidence="5 9" id="KW-0816">Tricarboxylic acid cycle</keyword>
<proteinExistence type="inferred from homology"/>
<evidence type="ECO:0000256" key="7">
    <source>
        <dbReference type="ARBA" id="ARBA00022827"/>
    </source>
</evidence>
<dbReference type="Pfam" id="PF06039">
    <property type="entry name" value="Mqo"/>
    <property type="match status" value="1"/>
</dbReference>
<dbReference type="EMBL" id="VLLB01000013">
    <property type="protein sequence ID" value="TWI60891.1"/>
    <property type="molecule type" value="Genomic_DNA"/>
</dbReference>
<comment type="catalytic activity">
    <reaction evidence="1 9">
        <text>(S)-malate + a quinone = a quinol + oxaloacetate</text>
        <dbReference type="Rhea" id="RHEA:46012"/>
        <dbReference type="ChEBI" id="CHEBI:15589"/>
        <dbReference type="ChEBI" id="CHEBI:16452"/>
        <dbReference type="ChEBI" id="CHEBI:24646"/>
        <dbReference type="ChEBI" id="CHEBI:132124"/>
        <dbReference type="EC" id="1.1.5.4"/>
    </reaction>
</comment>
<evidence type="ECO:0000256" key="1">
    <source>
        <dbReference type="ARBA" id="ARBA00001139"/>
    </source>
</evidence>
<dbReference type="NCBIfam" id="NF009875">
    <property type="entry name" value="PRK13339.1"/>
    <property type="match status" value="1"/>
</dbReference>
<dbReference type="EC" id="1.1.5.4" evidence="9"/>
<dbReference type="OrthoDB" id="9763983at2"/>
<keyword evidence="7 9" id="KW-0274">FAD</keyword>
<accession>A0A562QVL9</accession>
<sequence length="572" mass="61991">MTRENNNTPAAPAKGKRFSRRKFIGAAAGTVAVVGGASVLMGRQVRADKADRKVDVLLIGGGIMSATLGVYLAELEPNWTFEVFERLDKVAEESSNGWNNAGTGHSALCELNYTPMDDKGQVHINKAIEINENFQISRQFWSHQVRKGVLGNPREFINSTPHMNLVFGQENRDFITKRVAALKASPLFAGMEMTTDTAQIAKWIPVMMEGRKADEMVTATRSPLGTDVNLGSITRQFYKHLGETVGSRISTGYEVRSITRNDDGSWRVSAFDVKDSSKVQTVDAKHIFIGAGGAALPLLQLSGIPEAKQYAGFPVGGEFLVTENPAVTSRHLAKVYGLADTGSPPMSVPHLDTRVLDGKTVLLFGPFATWSTKFLKNGSYFDIGKATTASNVLPQLQVGFHEFALVKYLAQQLELSMADKMAALRHYMPEAKDGDWRLWQAGQRVQIIKNDPEKGGVLKLGTEVVVSADRSVSALLGASPGGSTSPAIMLSLLEKVFPDRVKTSAWQEKIREIVPSYGKKLNENAQLLATTWAATAETLQLAIASPTLEGFVAGAAATEQPGKVKKVSDIAL</sequence>
<dbReference type="SUPFAM" id="SSF51905">
    <property type="entry name" value="FAD/NAD(P)-binding domain"/>
    <property type="match status" value="1"/>
</dbReference>
<dbReference type="Proteomes" id="UP000318431">
    <property type="component" value="Unassembled WGS sequence"/>
</dbReference>
<evidence type="ECO:0000256" key="8">
    <source>
        <dbReference type="ARBA" id="ARBA00023002"/>
    </source>
</evidence>
<organism evidence="11 12">
    <name type="scientific">Pseudoduganella lurida</name>
    <dbReference type="NCBI Taxonomy" id="1036180"/>
    <lineage>
        <taxon>Bacteria</taxon>
        <taxon>Pseudomonadati</taxon>
        <taxon>Pseudomonadota</taxon>
        <taxon>Betaproteobacteria</taxon>
        <taxon>Burkholderiales</taxon>
        <taxon>Oxalobacteraceae</taxon>
        <taxon>Telluria group</taxon>
        <taxon>Pseudoduganella</taxon>
    </lineage>
</organism>
<protein>
    <recommendedName>
        <fullName evidence="9">Probable malate:quinone oxidoreductase</fullName>
        <ecNumber evidence="9">1.1.5.4</ecNumber>
    </recommendedName>
    <alternativeName>
        <fullName evidence="9">MQO</fullName>
    </alternativeName>
    <alternativeName>
        <fullName evidence="9">Malate dehydrogenase [quinone]</fullName>
    </alternativeName>
</protein>
<evidence type="ECO:0000313" key="12">
    <source>
        <dbReference type="Proteomes" id="UP000318431"/>
    </source>
</evidence>
<gene>
    <name evidence="9" type="primary">mqo</name>
    <name evidence="11" type="ORF">IP91_04855</name>
</gene>
<dbReference type="RefSeq" id="WP_145652911.1">
    <property type="nucleotide sequence ID" value="NZ_VLLB01000013.1"/>
</dbReference>
<dbReference type="HAMAP" id="MF_00212">
    <property type="entry name" value="MQO"/>
    <property type="match status" value="1"/>
</dbReference>
<dbReference type="AlphaFoldDB" id="A0A562QVL9"/>
<evidence type="ECO:0000256" key="10">
    <source>
        <dbReference type="SAM" id="Phobius"/>
    </source>
</evidence>
<dbReference type="InterPro" id="IPR036188">
    <property type="entry name" value="FAD/NAD-bd_sf"/>
</dbReference>
<keyword evidence="10" id="KW-1133">Transmembrane helix</keyword>
<dbReference type="InterPro" id="IPR006231">
    <property type="entry name" value="MQO"/>
</dbReference>
<comment type="similarity">
    <text evidence="4 9">Belongs to the MQO family.</text>
</comment>
<evidence type="ECO:0000256" key="2">
    <source>
        <dbReference type="ARBA" id="ARBA00001974"/>
    </source>
</evidence>
<evidence type="ECO:0000256" key="5">
    <source>
        <dbReference type="ARBA" id="ARBA00022532"/>
    </source>
</evidence>
<feature type="transmembrane region" description="Helical" evidence="10">
    <location>
        <begin position="23"/>
        <end position="42"/>
    </location>
</feature>
<comment type="pathway">
    <text evidence="3 9">Carbohydrate metabolism; tricarboxylic acid cycle; oxaloacetate from (S)-malate (quinone route): step 1/1.</text>
</comment>
<dbReference type="GO" id="GO:0006099">
    <property type="term" value="P:tricarboxylic acid cycle"/>
    <property type="evidence" value="ECO:0007669"/>
    <property type="project" value="UniProtKB-UniRule"/>
</dbReference>
<dbReference type="NCBIfam" id="TIGR01320">
    <property type="entry name" value="mal_quin_oxido"/>
    <property type="match status" value="1"/>
</dbReference>
<dbReference type="PANTHER" id="PTHR43104">
    <property type="entry name" value="L-2-HYDROXYGLUTARATE DEHYDROGENASE, MITOCHONDRIAL"/>
    <property type="match status" value="1"/>
</dbReference>
<evidence type="ECO:0000256" key="9">
    <source>
        <dbReference type="HAMAP-Rule" id="MF_00212"/>
    </source>
</evidence>
<evidence type="ECO:0000256" key="3">
    <source>
        <dbReference type="ARBA" id="ARBA00005012"/>
    </source>
</evidence>
<dbReference type="UniPathway" id="UPA00223">
    <property type="reaction ID" value="UER01008"/>
</dbReference>
<keyword evidence="6 9" id="KW-0285">Flavoprotein</keyword>
<dbReference type="Gene3D" id="3.30.9.10">
    <property type="entry name" value="D-Amino Acid Oxidase, subunit A, domain 2"/>
    <property type="match status" value="1"/>
</dbReference>
<keyword evidence="10" id="KW-0472">Membrane</keyword>
<name>A0A562QVL9_9BURK</name>
<evidence type="ECO:0000256" key="4">
    <source>
        <dbReference type="ARBA" id="ARBA00006389"/>
    </source>
</evidence>
<reference evidence="11 12" key="1">
    <citation type="journal article" date="2015" name="Stand. Genomic Sci.">
        <title>Genomic Encyclopedia of Bacterial and Archaeal Type Strains, Phase III: the genomes of soil and plant-associated and newly described type strains.</title>
        <authorList>
            <person name="Whitman W.B."/>
            <person name="Woyke T."/>
            <person name="Klenk H.P."/>
            <person name="Zhou Y."/>
            <person name="Lilburn T.G."/>
            <person name="Beck B.J."/>
            <person name="De Vos P."/>
            <person name="Vandamme P."/>
            <person name="Eisen J.A."/>
            <person name="Garrity G."/>
            <person name="Hugenholtz P."/>
            <person name="Kyrpides N.C."/>
        </authorList>
    </citation>
    <scope>NUCLEOTIDE SEQUENCE [LARGE SCALE GENOMIC DNA]</scope>
    <source>
        <strain evidence="11 12">CGMCC 1.10822</strain>
    </source>
</reference>
<dbReference type="NCBIfam" id="NF003611">
    <property type="entry name" value="PRK05257.3-2"/>
    <property type="match status" value="1"/>
</dbReference>
<evidence type="ECO:0000256" key="6">
    <source>
        <dbReference type="ARBA" id="ARBA00022630"/>
    </source>
</evidence>
<dbReference type="GO" id="GO:0047545">
    <property type="term" value="F:(S)-2-hydroxyglutarate dehydrogenase activity"/>
    <property type="evidence" value="ECO:0007669"/>
    <property type="project" value="TreeGrafter"/>
</dbReference>
<dbReference type="NCBIfam" id="NF003603">
    <property type="entry name" value="PRK05257.1-1"/>
    <property type="match status" value="1"/>
</dbReference>
<comment type="cofactor">
    <cofactor evidence="2 9">
        <name>FAD</name>
        <dbReference type="ChEBI" id="CHEBI:57692"/>
    </cofactor>
</comment>
<dbReference type="PANTHER" id="PTHR43104:SF2">
    <property type="entry name" value="L-2-HYDROXYGLUTARATE DEHYDROGENASE, MITOCHONDRIAL"/>
    <property type="match status" value="1"/>
</dbReference>
<dbReference type="Gene3D" id="3.50.50.60">
    <property type="entry name" value="FAD/NAD(P)-binding domain"/>
    <property type="match status" value="1"/>
</dbReference>
<dbReference type="PROSITE" id="PS51318">
    <property type="entry name" value="TAT"/>
    <property type="match status" value="1"/>
</dbReference>
<evidence type="ECO:0000313" key="11">
    <source>
        <dbReference type="EMBL" id="TWI60891.1"/>
    </source>
</evidence>
<keyword evidence="8 9" id="KW-0560">Oxidoreductase</keyword>